<feature type="transmembrane region" description="Helical" evidence="1">
    <location>
        <begin position="100"/>
        <end position="117"/>
    </location>
</feature>
<sequence>MYRIAVEEFDSGNADAGIMAKVWFNTEEQSSQSSQKKEYVRLRVEQLKKADRQKIVGSIKTASTPFLKSAASLTMLLLKAAACLVIAAATTFIFSKSEVFELAFAPLVGAVIAITLVSKPIEWAIKKVLRFFTSDQAFQNYRRSSEALIIAIGTAISLTLFYYVFQNSYSNYPGFYSAPRLFICCAITVIAWRLIFLEKTKRQQSSR</sequence>
<evidence type="ECO:0000313" key="2">
    <source>
        <dbReference type="EMBL" id="SAI73881.1"/>
    </source>
</evidence>
<protein>
    <submittedName>
        <fullName evidence="2">Uncharacterized protein</fullName>
    </submittedName>
</protein>
<reference evidence="2 3" key="1">
    <citation type="submission" date="2016-04" db="EMBL/GenBank/DDBJ databases">
        <authorList>
            <consortium name="Pathogen Informatics"/>
        </authorList>
    </citation>
    <scope>NUCLEOTIDE SEQUENCE [LARGE SCALE GENOMIC DNA]</scope>
    <source>
        <strain evidence="2 3">H044680328</strain>
    </source>
</reference>
<accession>A0A157SU72</accession>
<dbReference type="PATRIC" id="fig|123899.6.peg.3887"/>
<keyword evidence="1" id="KW-0472">Membrane</keyword>
<organism evidence="2 3">
    <name type="scientific">Bordetella trematum</name>
    <dbReference type="NCBI Taxonomy" id="123899"/>
    <lineage>
        <taxon>Bacteria</taxon>
        <taxon>Pseudomonadati</taxon>
        <taxon>Pseudomonadota</taxon>
        <taxon>Betaproteobacteria</taxon>
        <taxon>Burkholderiales</taxon>
        <taxon>Alcaligenaceae</taxon>
        <taxon>Bordetella</taxon>
    </lineage>
</organism>
<name>A0A157SU72_9BORD</name>
<proteinExistence type="predicted"/>
<evidence type="ECO:0000313" key="3">
    <source>
        <dbReference type="Proteomes" id="UP000076825"/>
    </source>
</evidence>
<gene>
    <name evidence="2" type="ORF">SAMEA3906487_03888</name>
</gene>
<dbReference type="KEGG" id="btrm:SAMEA390648703888"/>
<keyword evidence="1" id="KW-0812">Transmembrane</keyword>
<feature type="transmembrane region" description="Helical" evidence="1">
    <location>
        <begin position="147"/>
        <end position="165"/>
    </location>
</feature>
<keyword evidence="1" id="KW-1133">Transmembrane helix</keyword>
<keyword evidence="3" id="KW-1185">Reference proteome</keyword>
<evidence type="ECO:0000256" key="1">
    <source>
        <dbReference type="SAM" id="Phobius"/>
    </source>
</evidence>
<dbReference type="Proteomes" id="UP000076825">
    <property type="component" value="Chromosome 1"/>
</dbReference>
<dbReference type="AlphaFoldDB" id="A0A157SU72"/>
<feature type="transmembrane region" description="Helical" evidence="1">
    <location>
        <begin position="177"/>
        <end position="197"/>
    </location>
</feature>
<dbReference type="EMBL" id="LT546645">
    <property type="protein sequence ID" value="SAI73881.1"/>
    <property type="molecule type" value="Genomic_DNA"/>
</dbReference>
<feature type="transmembrane region" description="Helical" evidence="1">
    <location>
        <begin position="76"/>
        <end position="94"/>
    </location>
</feature>